<name>L5L602_PTEAL</name>
<proteinExistence type="predicted"/>
<organism evidence="2 3">
    <name type="scientific">Pteropus alecto</name>
    <name type="common">Black flying fox</name>
    <dbReference type="NCBI Taxonomy" id="9402"/>
    <lineage>
        <taxon>Eukaryota</taxon>
        <taxon>Metazoa</taxon>
        <taxon>Chordata</taxon>
        <taxon>Craniata</taxon>
        <taxon>Vertebrata</taxon>
        <taxon>Euteleostomi</taxon>
        <taxon>Mammalia</taxon>
        <taxon>Eutheria</taxon>
        <taxon>Laurasiatheria</taxon>
        <taxon>Chiroptera</taxon>
        <taxon>Yinpterochiroptera</taxon>
        <taxon>Pteropodoidea</taxon>
        <taxon>Pteropodidae</taxon>
        <taxon>Pteropodinae</taxon>
        <taxon>Pteropus</taxon>
    </lineage>
</organism>
<reference evidence="3" key="1">
    <citation type="journal article" date="2013" name="Science">
        <title>Comparative analysis of bat genomes provides insight into the evolution of flight and immunity.</title>
        <authorList>
            <person name="Zhang G."/>
            <person name="Cowled C."/>
            <person name="Shi Z."/>
            <person name="Huang Z."/>
            <person name="Bishop-Lilly K.A."/>
            <person name="Fang X."/>
            <person name="Wynne J.W."/>
            <person name="Xiong Z."/>
            <person name="Baker M.L."/>
            <person name="Zhao W."/>
            <person name="Tachedjian M."/>
            <person name="Zhu Y."/>
            <person name="Zhou P."/>
            <person name="Jiang X."/>
            <person name="Ng J."/>
            <person name="Yang L."/>
            <person name="Wu L."/>
            <person name="Xiao J."/>
            <person name="Feng Y."/>
            <person name="Chen Y."/>
            <person name="Sun X."/>
            <person name="Zhang Y."/>
            <person name="Marsh G.A."/>
            <person name="Crameri G."/>
            <person name="Broder C.C."/>
            <person name="Frey K.G."/>
            <person name="Wang L.F."/>
            <person name="Wang J."/>
        </authorList>
    </citation>
    <scope>NUCLEOTIDE SEQUENCE [LARGE SCALE GENOMIC DNA]</scope>
</reference>
<dbReference type="EMBL" id="KB030280">
    <property type="protein sequence ID" value="ELK18860.1"/>
    <property type="molecule type" value="Genomic_DNA"/>
</dbReference>
<protein>
    <submittedName>
        <fullName evidence="2">Uncharacterized protein</fullName>
    </submittedName>
</protein>
<keyword evidence="3" id="KW-1185">Reference proteome</keyword>
<evidence type="ECO:0000313" key="2">
    <source>
        <dbReference type="EMBL" id="ELK18860.1"/>
    </source>
</evidence>
<dbReference type="Proteomes" id="UP000010552">
    <property type="component" value="Unassembled WGS sequence"/>
</dbReference>
<gene>
    <name evidence="2" type="ORF">PAL_GLEAN10003548</name>
</gene>
<sequence length="126" mass="13756">MQCGTHGTAPCSLKRTPNALRLSVCSNRRPRDIYSSRTPGKKQVTALHAGICSPPKSRSIKMAELLMTYGERPQGSLGREGIGRCRDTEGPNLRPGVKTSPRKEAGRSEISRDPNEAQWNAGPAYH</sequence>
<feature type="region of interest" description="Disordered" evidence="1">
    <location>
        <begin position="71"/>
        <end position="126"/>
    </location>
</feature>
<evidence type="ECO:0000313" key="3">
    <source>
        <dbReference type="Proteomes" id="UP000010552"/>
    </source>
</evidence>
<evidence type="ECO:0000256" key="1">
    <source>
        <dbReference type="SAM" id="MobiDB-lite"/>
    </source>
</evidence>
<dbReference type="InParanoid" id="L5L602"/>
<feature type="compositionally biased region" description="Basic and acidic residues" evidence="1">
    <location>
        <begin position="101"/>
        <end position="115"/>
    </location>
</feature>
<dbReference type="AlphaFoldDB" id="L5L602"/>
<accession>L5L602</accession>